<dbReference type="SUPFAM" id="SSF47598">
    <property type="entry name" value="Ribbon-helix-helix"/>
    <property type="match status" value="1"/>
</dbReference>
<name>A0A923LT43_9FIRM</name>
<dbReference type="AlphaFoldDB" id="A0A923LT43"/>
<dbReference type="EMBL" id="JACOPL010000001">
    <property type="protein sequence ID" value="MBC5723887.1"/>
    <property type="molecule type" value="Genomic_DNA"/>
</dbReference>
<evidence type="ECO:0000313" key="2">
    <source>
        <dbReference type="Proteomes" id="UP000606499"/>
    </source>
</evidence>
<organism evidence="1 2">
    <name type="scientific">Agathobaculum faecis</name>
    <dbReference type="NCBI Taxonomy" id="2763013"/>
    <lineage>
        <taxon>Bacteria</taxon>
        <taxon>Bacillati</taxon>
        <taxon>Bacillota</taxon>
        <taxon>Clostridia</taxon>
        <taxon>Eubacteriales</taxon>
        <taxon>Butyricicoccaceae</taxon>
        <taxon>Agathobaculum</taxon>
    </lineage>
</organism>
<dbReference type="Proteomes" id="UP000606499">
    <property type="component" value="Unassembled WGS sequence"/>
</dbReference>
<keyword evidence="2" id="KW-1185">Reference proteome</keyword>
<gene>
    <name evidence="1" type="ORF">H8S45_00145</name>
</gene>
<reference evidence="1" key="1">
    <citation type="submission" date="2020-08" db="EMBL/GenBank/DDBJ databases">
        <title>Genome public.</title>
        <authorList>
            <person name="Liu C."/>
            <person name="Sun Q."/>
        </authorList>
    </citation>
    <scope>NUCLEOTIDE SEQUENCE</scope>
    <source>
        <strain evidence="1">NSJ-28</strain>
    </source>
</reference>
<comment type="caution">
    <text evidence="1">The sequence shown here is derived from an EMBL/GenBank/DDBJ whole genome shotgun (WGS) entry which is preliminary data.</text>
</comment>
<dbReference type="GO" id="GO:0006355">
    <property type="term" value="P:regulation of DNA-templated transcription"/>
    <property type="evidence" value="ECO:0007669"/>
    <property type="project" value="InterPro"/>
</dbReference>
<proteinExistence type="predicted"/>
<dbReference type="InterPro" id="IPR010985">
    <property type="entry name" value="Ribbon_hlx_hlx"/>
</dbReference>
<sequence length="56" mass="6601">MKWNIRRPLEKEESVYKTIYIKQSLVSKIDAIAKENDTSWNNVVISMIETCLEDEP</sequence>
<dbReference type="RefSeq" id="WP_153802391.1">
    <property type="nucleotide sequence ID" value="NZ_JACOPL010000001.1"/>
</dbReference>
<evidence type="ECO:0000313" key="1">
    <source>
        <dbReference type="EMBL" id="MBC5723887.1"/>
    </source>
</evidence>
<accession>A0A923LT43</accession>
<protein>
    <submittedName>
        <fullName evidence="1">Uncharacterized protein</fullName>
    </submittedName>
</protein>